<evidence type="ECO:0000256" key="1">
    <source>
        <dbReference type="ARBA" id="ARBA00004141"/>
    </source>
</evidence>
<organism evidence="11 12">
    <name type="scientific">Oikopleura dioica</name>
    <name type="common">Tunicate</name>
    <dbReference type="NCBI Taxonomy" id="34765"/>
    <lineage>
        <taxon>Eukaryota</taxon>
        <taxon>Metazoa</taxon>
        <taxon>Chordata</taxon>
        <taxon>Tunicata</taxon>
        <taxon>Appendicularia</taxon>
        <taxon>Copelata</taxon>
        <taxon>Oikopleuridae</taxon>
        <taxon>Oikopleura</taxon>
    </lineage>
</organism>
<dbReference type="SUPFAM" id="SSF103473">
    <property type="entry name" value="MFS general substrate transporter"/>
    <property type="match status" value="1"/>
</dbReference>
<name>A0ABN7RZH2_OIKDI</name>
<keyword evidence="12" id="KW-1185">Reference proteome</keyword>
<keyword evidence="3 8" id="KW-0812">Transmembrane</keyword>
<dbReference type="PROSITE" id="PS01022">
    <property type="entry name" value="PTR2_1"/>
    <property type="match status" value="1"/>
</dbReference>
<dbReference type="InterPro" id="IPR036259">
    <property type="entry name" value="MFS_trans_sf"/>
</dbReference>
<sequence length="755" mass="85826">MSKKDDQLSIDDASSVEKKKSKISFPSNLYYIIGNEFCERFSFYGMHTVLILYLTIFLKFDKDIATIIYHTFIALCYFFPLIGGIMADSWLGKYKTILYLSVVYTAGMILNAISAIPDLGGYGETLSDNVAHVTMHIIGLTLIAIGTGGIKPCVSAFGGDQFEEGEEESLSAFFSFFYFAINAGSLVSTFVSPLLREKASCFDREDCYFAAFMLPAGLMVVSIILFMIGRKQYKIREPQGNVFYEFCAISWNAIRGRCKASRDEKKSSEHWLDFARGNPRWSDRKVEDAKFVYPIAVVFLPLPFFWALFDMQGSRWTLTAAQCNGYIFGDDTDAYMFPDHAQMINPILILILIPIFQLIYPCIDRSCCRVTDLRKMSLGMVISSVAFLISGFVQIAIEKELTVVPKSYQYSTVFYNPLESDPIFVKGRDSEGRKTTWEIEAMGRSLTEEIILEAASDADTFLTETEYSFDNKTWMKYDVTNEKGQINHHRLPLNNDQFDWIASKDKSQDGKVIFDFINPTKYDATFSFLKTNKDDWTQIALSAKNTTQSYKTQETLQGEYIFKVSSPGCKIIEPADKYKEFFATGSIWSIVLFRNEKDECQLTFFRDNTENKVSLLALIPQFAVITIAEVLISVTGLEFAYTQAPPSMKSVLQSFWLLTVCFGNIIDIFIVSIDFTDLQSTEYFVFAALVFAAAIIFILISIFYYEYVPEGQFSENVYKGDDNDAFDDFEKTALEENDPEKKPSAFDLNDETTDL</sequence>
<feature type="transmembrane region" description="Helical" evidence="10">
    <location>
        <begin position="97"/>
        <end position="117"/>
    </location>
</feature>
<protein>
    <submittedName>
        <fullName evidence="11">Oidioi.mRNA.OKI2018_I69.PAR.g12310.t1.cds</fullName>
    </submittedName>
</protein>
<keyword evidence="6 10" id="KW-1133">Transmembrane helix</keyword>
<feature type="transmembrane region" description="Helical" evidence="10">
    <location>
        <begin position="208"/>
        <end position="228"/>
    </location>
</feature>
<feature type="region of interest" description="Disordered" evidence="9">
    <location>
        <begin position="736"/>
        <end position="755"/>
    </location>
</feature>
<evidence type="ECO:0000256" key="3">
    <source>
        <dbReference type="ARBA" id="ARBA00022692"/>
    </source>
</evidence>
<evidence type="ECO:0000256" key="2">
    <source>
        <dbReference type="ARBA" id="ARBA00005982"/>
    </source>
</evidence>
<comment type="similarity">
    <text evidence="2 8">Belongs to the major facilitator superfamily. Proton-dependent oligopeptide transporter (POT/PTR) (TC 2.A.17) family.</text>
</comment>
<reference evidence="11 12" key="1">
    <citation type="submission" date="2021-04" db="EMBL/GenBank/DDBJ databases">
        <authorList>
            <person name="Bliznina A."/>
        </authorList>
    </citation>
    <scope>NUCLEOTIDE SEQUENCE [LARGE SCALE GENOMIC DNA]</scope>
</reference>
<keyword evidence="5" id="KW-0653">Protein transport</keyword>
<dbReference type="Pfam" id="PF00854">
    <property type="entry name" value="PTR2"/>
    <property type="match status" value="2"/>
</dbReference>
<dbReference type="Proteomes" id="UP001158576">
    <property type="component" value="Chromosome PAR"/>
</dbReference>
<feature type="transmembrane region" description="Helical" evidence="10">
    <location>
        <begin position="137"/>
        <end position="158"/>
    </location>
</feature>
<feature type="transmembrane region" description="Helical" evidence="10">
    <location>
        <begin position="651"/>
        <end position="671"/>
    </location>
</feature>
<feature type="transmembrane region" description="Helical" evidence="10">
    <location>
        <begin position="64"/>
        <end position="85"/>
    </location>
</feature>
<gene>
    <name evidence="11" type="ORF">OKIOD_LOCUS3868</name>
</gene>
<keyword evidence="5" id="KW-0571">Peptide transport</keyword>
<evidence type="ECO:0000256" key="9">
    <source>
        <dbReference type="SAM" id="MobiDB-lite"/>
    </source>
</evidence>
<keyword evidence="8" id="KW-0813">Transport</keyword>
<feature type="transmembrane region" description="Helical" evidence="10">
    <location>
        <begin position="343"/>
        <end position="363"/>
    </location>
</feature>
<evidence type="ECO:0000313" key="11">
    <source>
        <dbReference type="EMBL" id="CAG5089693.1"/>
    </source>
</evidence>
<keyword evidence="4" id="KW-0769">Symport</keyword>
<evidence type="ECO:0000256" key="5">
    <source>
        <dbReference type="ARBA" id="ARBA00022856"/>
    </source>
</evidence>
<feature type="transmembrane region" description="Helical" evidence="10">
    <location>
        <begin position="291"/>
        <end position="309"/>
    </location>
</feature>
<dbReference type="EMBL" id="OU015568">
    <property type="protein sequence ID" value="CAG5089693.1"/>
    <property type="molecule type" value="Genomic_DNA"/>
</dbReference>
<evidence type="ECO:0000256" key="8">
    <source>
        <dbReference type="RuleBase" id="RU003755"/>
    </source>
</evidence>
<proteinExistence type="inferred from homology"/>
<evidence type="ECO:0000256" key="10">
    <source>
        <dbReference type="SAM" id="Phobius"/>
    </source>
</evidence>
<feature type="transmembrane region" description="Helical" evidence="10">
    <location>
        <begin position="375"/>
        <end position="397"/>
    </location>
</feature>
<evidence type="ECO:0000256" key="4">
    <source>
        <dbReference type="ARBA" id="ARBA00022847"/>
    </source>
</evidence>
<feature type="transmembrane region" description="Helical" evidence="10">
    <location>
        <begin position="41"/>
        <end position="58"/>
    </location>
</feature>
<dbReference type="PANTHER" id="PTHR11654">
    <property type="entry name" value="OLIGOPEPTIDE TRANSPORTER-RELATED"/>
    <property type="match status" value="1"/>
</dbReference>
<feature type="transmembrane region" description="Helical" evidence="10">
    <location>
        <begin position="170"/>
        <end position="188"/>
    </location>
</feature>
<dbReference type="InterPro" id="IPR000109">
    <property type="entry name" value="POT_fam"/>
</dbReference>
<feature type="transmembrane region" description="Helical" evidence="10">
    <location>
        <begin position="615"/>
        <end position="639"/>
    </location>
</feature>
<dbReference type="Gene3D" id="1.20.1250.20">
    <property type="entry name" value="MFS general substrate transporter like domains"/>
    <property type="match status" value="2"/>
</dbReference>
<evidence type="ECO:0000256" key="6">
    <source>
        <dbReference type="ARBA" id="ARBA00022989"/>
    </source>
</evidence>
<dbReference type="InterPro" id="IPR018456">
    <property type="entry name" value="PTR2_symporter_CS"/>
</dbReference>
<evidence type="ECO:0000256" key="7">
    <source>
        <dbReference type="ARBA" id="ARBA00023136"/>
    </source>
</evidence>
<evidence type="ECO:0000313" key="12">
    <source>
        <dbReference type="Proteomes" id="UP001158576"/>
    </source>
</evidence>
<feature type="transmembrane region" description="Helical" evidence="10">
    <location>
        <begin position="683"/>
        <end position="705"/>
    </location>
</feature>
<keyword evidence="7 10" id="KW-0472">Membrane</keyword>
<accession>A0ABN7RZH2</accession>
<dbReference type="PROSITE" id="PS01023">
    <property type="entry name" value="PTR2_2"/>
    <property type="match status" value="1"/>
</dbReference>
<comment type="subcellular location">
    <subcellularLocation>
        <location evidence="1 8">Membrane</location>
        <topology evidence="1 8">Multi-pass membrane protein</topology>
    </subcellularLocation>
</comment>